<evidence type="ECO:0000256" key="1">
    <source>
        <dbReference type="SAM" id="MobiDB-lite"/>
    </source>
</evidence>
<comment type="caution">
    <text evidence="4">The sequence shown here is derived from an EMBL/GenBank/DDBJ whole genome shotgun (WGS) entry which is preliminary data.</text>
</comment>
<dbReference type="EMBL" id="ABVL01000012">
    <property type="protein sequence ID" value="EDY18632.1"/>
    <property type="molecule type" value="Genomic_DNA"/>
</dbReference>
<dbReference type="eggNOG" id="COG3507">
    <property type="taxonomic scope" value="Bacteria"/>
</dbReference>
<feature type="chain" id="PRO_5002802460" description="3-keto-alpha-glucoside-1,2-lyase/3-keto-2-hydroxy-glucal hydratase domain-containing protein" evidence="2">
    <location>
        <begin position="24"/>
        <end position="392"/>
    </location>
</feature>
<dbReference type="Proteomes" id="UP000005824">
    <property type="component" value="Unassembled WGS sequence"/>
</dbReference>
<dbReference type="InterPro" id="IPR010496">
    <property type="entry name" value="AL/BT2_dom"/>
</dbReference>
<feature type="signal peptide" evidence="2">
    <location>
        <begin position="1"/>
        <end position="23"/>
    </location>
</feature>
<dbReference type="STRING" id="497964.CfE428DRAFT_4018"/>
<sequence precursor="true">MLTSLQRTIVAFLIILTCRPLLATSHAVELGFTSLLDSEHIGGWKYCGDGEMKVEDGVATTSSPGNSKGGLYWFQERTFADFTLKLEFKVDKKASNSGVYLRFPNPGDNFNVAGDKGYEVDIYGEKTGTIIFMPVKLRPAKPVVITPGEWNEMTVTVVAQRYTVQVNGQTVNDFLGNRASEGYIGLQNYPGEGNVHFREVRIKDLSAEGHREVAGQAAAPPSKQIEPLLEPCLDAILAPLPQEPQMPRVTVEKLRATLSGEAVKARTPSQKQIFQYAIWVCDALTNGMDERAQTRAAAVSSSQVPSLSNGGSIVNTMPLRPGKNSGNAGEAIRKKQKDERAYADQQAQAFSAFMESSAYKAWVTKSTKLRRDVMSVYTKLVQLEAAEPALAK</sequence>
<feature type="domain" description="3-keto-alpha-glucoside-1,2-lyase/3-keto-2-hydroxy-glucal hydratase" evidence="3">
    <location>
        <begin position="31"/>
        <end position="203"/>
    </location>
</feature>
<gene>
    <name evidence="4" type="ORF">CfE428DRAFT_4018</name>
</gene>
<name>B4D529_9BACT</name>
<evidence type="ECO:0000313" key="4">
    <source>
        <dbReference type="EMBL" id="EDY18632.1"/>
    </source>
</evidence>
<dbReference type="Gene3D" id="2.60.120.560">
    <property type="entry name" value="Exo-inulinase, domain 1"/>
    <property type="match status" value="1"/>
</dbReference>
<dbReference type="AlphaFoldDB" id="B4D529"/>
<organism evidence="4 5">
    <name type="scientific">Chthoniobacter flavus Ellin428</name>
    <dbReference type="NCBI Taxonomy" id="497964"/>
    <lineage>
        <taxon>Bacteria</taxon>
        <taxon>Pseudomonadati</taxon>
        <taxon>Verrucomicrobiota</taxon>
        <taxon>Spartobacteria</taxon>
        <taxon>Chthoniobacterales</taxon>
        <taxon>Chthoniobacteraceae</taxon>
        <taxon>Chthoniobacter</taxon>
    </lineage>
</organism>
<reference evidence="4 5" key="1">
    <citation type="journal article" date="2011" name="J. Bacteriol.">
        <title>Genome sequence of Chthoniobacter flavus Ellin428, an aerobic heterotrophic soil bacterium.</title>
        <authorList>
            <person name="Kant R."/>
            <person name="van Passel M.W."/>
            <person name="Palva A."/>
            <person name="Lucas S."/>
            <person name="Lapidus A."/>
            <person name="Glavina Del Rio T."/>
            <person name="Dalin E."/>
            <person name="Tice H."/>
            <person name="Bruce D."/>
            <person name="Goodwin L."/>
            <person name="Pitluck S."/>
            <person name="Larimer F.W."/>
            <person name="Land M.L."/>
            <person name="Hauser L."/>
            <person name="Sangwan P."/>
            <person name="de Vos W.M."/>
            <person name="Janssen P.H."/>
            <person name="Smidt H."/>
        </authorList>
    </citation>
    <scope>NUCLEOTIDE SEQUENCE [LARGE SCALE GENOMIC DNA]</scope>
    <source>
        <strain evidence="4 5">Ellin428</strain>
    </source>
</reference>
<feature type="region of interest" description="Disordered" evidence="1">
    <location>
        <begin position="310"/>
        <end position="338"/>
    </location>
</feature>
<proteinExistence type="predicted"/>
<dbReference type="Pfam" id="PF06439">
    <property type="entry name" value="3keto-disac_hyd"/>
    <property type="match status" value="1"/>
</dbReference>
<evidence type="ECO:0000259" key="3">
    <source>
        <dbReference type="Pfam" id="PF06439"/>
    </source>
</evidence>
<accession>B4D529</accession>
<evidence type="ECO:0000256" key="2">
    <source>
        <dbReference type="SAM" id="SignalP"/>
    </source>
</evidence>
<dbReference type="InParanoid" id="B4D529"/>
<keyword evidence="2" id="KW-0732">Signal</keyword>
<keyword evidence="5" id="KW-1185">Reference proteome</keyword>
<protein>
    <recommendedName>
        <fullName evidence="3">3-keto-alpha-glucoside-1,2-lyase/3-keto-2-hydroxy-glucal hydratase domain-containing protein</fullName>
    </recommendedName>
</protein>
<dbReference type="RefSeq" id="WP_006981342.1">
    <property type="nucleotide sequence ID" value="NZ_ABVL01000012.1"/>
</dbReference>
<dbReference type="GO" id="GO:0016787">
    <property type="term" value="F:hydrolase activity"/>
    <property type="evidence" value="ECO:0007669"/>
    <property type="project" value="InterPro"/>
</dbReference>
<evidence type="ECO:0000313" key="5">
    <source>
        <dbReference type="Proteomes" id="UP000005824"/>
    </source>
</evidence>